<dbReference type="PANTHER" id="PTHR43598">
    <property type="entry name" value="TUNGSTEN-CONTAINING FORMYLMETHANOFURAN DEHYDROGENASE 2 SUBUNIT B"/>
    <property type="match status" value="1"/>
</dbReference>
<dbReference type="InterPro" id="IPR027467">
    <property type="entry name" value="MopterinOxRdtase_cofactor_BS"/>
</dbReference>
<keyword evidence="6 10" id="KW-0560">Oxidoreductase</keyword>
<keyword evidence="5" id="KW-0479">Metal-binding</keyword>
<accession>A1HP74</accession>
<evidence type="ECO:0000256" key="1">
    <source>
        <dbReference type="ARBA" id="ARBA00001966"/>
    </source>
</evidence>
<protein>
    <submittedName>
        <fullName evidence="10">Formate dehydrogenase</fullName>
        <ecNumber evidence="10">1.2.1.2</ecNumber>
    </submittedName>
</protein>
<gene>
    <name evidence="10" type="ORF">TcarDRAFT_1729</name>
</gene>
<reference evidence="10 11" key="2">
    <citation type="submission" date="2007-01" db="EMBL/GenBank/DDBJ databases">
        <title>Sequencing of the draft genome and assembly of Thermosinus carboxydivorans Nor1.</title>
        <authorList>
            <consortium name="US DOE Joint Genome Institute (JGI-PGF)"/>
            <person name="Copeland A."/>
            <person name="Lucas S."/>
            <person name="Lapidus A."/>
            <person name="Barry K."/>
            <person name="Glavina del Rio T."/>
            <person name="Dalin E."/>
            <person name="Tice H."/>
            <person name="Bruce D."/>
            <person name="Pitluck S."/>
            <person name="Richardson P."/>
        </authorList>
    </citation>
    <scope>NUCLEOTIDE SEQUENCE [LARGE SCALE GENOMIC DNA]</scope>
    <source>
        <strain evidence="10 11">Nor1</strain>
    </source>
</reference>
<evidence type="ECO:0000256" key="3">
    <source>
        <dbReference type="ARBA" id="ARBA00010312"/>
    </source>
</evidence>
<dbReference type="PROSITE" id="PS51318">
    <property type="entry name" value="TAT"/>
    <property type="match status" value="1"/>
</dbReference>
<evidence type="ECO:0000256" key="5">
    <source>
        <dbReference type="ARBA" id="ARBA00022723"/>
    </source>
</evidence>
<dbReference type="AlphaFoldDB" id="A1HP74"/>
<dbReference type="InterPro" id="IPR006963">
    <property type="entry name" value="Mopterin_OxRdtase_4Fe-4S_dom"/>
</dbReference>
<dbReference type="PROSITE" id="PS00551">
    <property type="entry name" value="MOLYBDOPTERIN_PROK_1"/>
    <property type="match status" value="1"/>
</dbReference>
<dbReference type="eggNOG" id="COG0243">
    <property type="taxonomic scope" value="Bacteria"/>
</dbReference>
<dbReference type="Gene3D" id="2.20.25.90">
    <property type="entry name" value="ADC-like domains"/>
    <property type="match status" value="1"/>
</dbReference>
<comment type="subcellular location">
    <subcellularLocation>
        <location evidence="2">Cell envelope</location>
    </subcellularLocation>
</comment>
<dbReference type="GO" id="GO:0051539">
    <property type="term" value="F:4 iron, 4 sulfur cluster binding"/>
    <property type="evidence" value="ECO:0007669"/>
    <property type="project" value="UniProtKB-KW"/>
</dbReference>
<feature type="domain" description="4Fe-4S Mo/W bis-MGD-type" evidence="9">
    <location>
        <begin position="42"/>
        <end position="98"/>
    </location>
</feature>
<organism evidence="10 11">
    <name type="scientific">Thermosinus carboxydivorans Nor1</name>
    <dbReference type="NCBI Taxonomy" id="401526"/>
    <lineage>
        <taxon>Bacteria</taxon>
        <taxon>Bacillati</taxon>
        <taxon>Bacillota</taxon>
        <taxon>Negativicutes</taxon>
        <taxon>Selenomonadales</taxon>
        <taxon>Sporomusaceae</taxon>
        <taxon>Thermosinus</taxon>
    </lineage>
</organism>
<dbReference type="SUPFAM" id="SSF53706">
    <property type="entry name" value="Formate dehydrogenase/DMSO reductase, domains 1-3"/>
    <property type="match status" value="1"/>
</dbReference>
<name>A1HP74_9FIRM</name>
<dbReference type="GO" id="GO:0030313">
    <property type="term" value="C:cell envelope"/>
    <property type="evidence" value="ECO:0007669"/>
    <property type="project" value="UniProtKB-SubCell"/>
</dbReference>
<evidence type="ECO:0000256" key="6">
    <source>
        <dbReference type="ARBA" id="ARBA00023002"/>
    </source>
</evidence>
<keyword evidence="4" id="KW-0004">4Fe-4S</keyword>
<evidence type="ECO:0000259" key="9">
    <source>
        <dbReference type="PROSITE" id="PS51669"/>
    </source>
</evidence>
<dbReference type="Pfam" id="PF04879">
    <property type="entry name" value="Molybdop_Fe4S4"/>
    <property type="match status" value="1"/>
</dbReference>
<dbReference type="GO" id="GO:0030151">
    <property type="term" value="F:molybdenum ion binding"/>
    <property type="evidence" value="ECO:0007669"/>
    <property type="project" value="TreeGrafter"/>
</dbReference>
<evidence type="ECO:0000256" key="2">
    <source>
        <dbReference type="ARBA" id="ARBA00004196"/>
    </source>
</evidence>
<comment type="similarity">
    <text evidence="3">Belongs to the prokaryotic molybdopterin-containing oxidoreductase family.</text>
</comment>
<evidence type="ECO:0000313" key="10">
    <source>
        <dbReference type="EMBL" id="EAX48182.1"/>
    </source>
</evidence>
<dbReference type="GO" id="GO:0016491">
    <property type="term" value="F:oxidoreductase activity"/>
    <property type="evidence" value="ECO:0007669"/>
    <property type="project" value="UniProtKB-KW"/>
</dbReference>
<evidence type="ECO:0000256" key="7">
    <source>
        <dbReference type="ARBA" id="ARBA00023004"/>
    </source>
</evidence>
<comment type="caution">
    <text evidence="10">The sequence shown here is derived from an EMBL/GenBank/DDBJ whole genome shotgun (WGS) entry which is preliminary data.</text>
</comment>
<dbReference type="PANTHER" id="PTHR43598:SF1">
    <property type="entry name" value="FORMATE DEHYDROGENASE-O MAJOR SUBUNIT"/>
    <property type="match status" value="1"/>
</dbReference>
<evidence type="ECO:0000313" key="11">
    <source>
        <dbReference type="Proteomes" id="UP000005139"/>
    </source>
</evidence>
<keyword evidence="7" id="KW-0408">Iron</keyword>
<comment type="cofactor">
    <cofactor evidence="1">
        <name>[4Fe-4S] cluster</name>
        <dbReference type="ChEBI" id="CHEBI:49883"/>
    </cofactor>
</comment>
<dbReference type="InterPro" id="IPR006311">
    <property type="entry name" value="TAT_signal"/>
</dbReference>
<dbReference type="GO" id="GO:0009055">
    <property type="term" value="F:electron transfer activity"/>
    <property type="evidence" value="ECO:0007669"/>
    <property type="project" value="TreeGrafter"/>
</dbReference>
<keyword evidence="11" id="KW-1185">Reference proteome</keyword>
<dbReference type="EMBL" id="AAWL01000004">
    <property type="protein sequence ID" value="EAX48182.1"/>
    <property type="molecule type" value="Genomic_DNA"/>
</dbReference>
<sequence length="186" mass="20161" precursor="true">MATIGRRTFLKLLAAGAAATVWQGNPAVPAIAAPAPYRLKDTKVSPSVCIFCGVGCGLLVYARDGKVVNVEGDPDNPNNEGGLCAKGASAYEVYISPRRLKKVLYRAPGSDKWEEKEWSWAIPEIARRIKKTRDESFKTREGSVTVNRAEALGQLGGASHDTDECYLLSKFARALGIVSLEHQARI</sequence>
<keyword evidence="8" id="KW-0411">Iron-sulfur</keyword>
<proteinExistence type="inferred from homology"/>
<dbReference type="PROSITE" id="PS51669">
    <property type="entry name" value="4FE4S_MOW_BIS_MGD"/>
    <property type="match status" value="1"/>
</dbReference>
<dbReference type="EC" id="1.2.1.2" evidence="10"/>
<dbReference type="SMART" id="SM00926">
    <property type="entry name" value="Molybdop_Fe4S4"/>
    <property type="match status" value="1"/>
</dbReference>
<dbReference type="GO" id="GO:0009061">
    <property type="term" value="P:anaerobic respiration"/>
    <property type="evidence" value="ECO:0007669"/>
    <property type="project" value="TreeGrafter"/>
</dbReference>
<dbReference type="Proteomes" id="UP000005139">
    <property type="component" value="Unassembled WGS sequence"/>
</dbReference>
<evidence type="ECO:0000256" key="4">
    <source>
        <dbReference type="ARBA" id="ARBA00022485"/>
    </source>
</evidence>
<evidence type="ECO:0000256" key="8">
    <source>
        <dbReference type="ARBA" id="ARBA00023014"/>
    </source>
</evidence>
<reference evidence="10 11" key="1">
    <citation type="submission" date="2007-01" db="EMBL/GenBank/DDBJ databases">
        <title>Annotation of the draft genome assembly of Thermosinus carboxydivorans Nor1.</title>
        <authorList>
            <consortium name="US DOE Joint Genome Institute (JGI-ORNL)"/>
            <person name="Larimer F."/>
            <person name="Land M."/>
            <person name="Hauser L."/>
        </authorList>
    </citation>
    <scope>NUCLEOTIDE SEQUENCE [LARGE SCALE GENOMIC DNA]</scope>
    <source>
        <strain evidence="10 11">Nor1</strain>
    </source>
</reference>
<dbReference type="Gene3D" id="3.40.50.740">
    <property type="match status" value="1"/>
</dbReference>